<reference evidence="3 4" key="1">
    <citation type="journal article" date="2015" name="Genome Announc.">
        <title>Draft Genome Sequence of Filamentous Marine Cyanobacterium Lyngbya confervoides Strain BDU141951.</title>
        <authorList>
            <person name="Chandrababunaidu M.M."/>
            <person name="Sen D."/>
            <person name="Tripathy S."/>
        </authorList>
    </citation>
    <scope>NUCLEOTIDE SEQUENCE [LARGE SCALE GENOMIC DNA]</scope>
    <source>
        <strain evidence="3 4">BDU141951</strain>
    </source>
</reference>
<evidence type="ECO:0000313" key="3">
    <source>
        <dbReference type="EMBL" id="MCM1984963.1"/>
    </source>
</evidence>
<name>A0ABD4T8B4_9CYAN</name>
<gene>
    <name evidence="3" type="ORF">QQ91_0019255</name>
</gene>
<feature type="transmembrane region" description="Helical" evidence="2">
    <location>
        <begin position="86"/>
        <end position="108"/>
    </location>
</feature>
<protein>
    <submittedName>
        <fullName evidence="3">DUF565 domain-containing protein</fullName>
    </submittedName>
</protein>
<sequence length="110" mass="12120">MQNTRLNSLIATLGRQVSQELVNPWRRLAVLLIALLFGIYLGIALSAIAGQLAYWDVTVAALILLGGEVISWLFHGNRLNFRRSIAGEALYALRIGVTYSLFLIAFMLGS</sequence>
<feature type="transmembrane region" description="Helical" evidence="2">
    <location>
        <begin position="28"/>
        <end position="48"/>
    </location>
</feature>
<dbReference type="RefSeq" id="WP_166283384.1">
    <property type="nucleotide sequence ID" value="NZ_JTHE03000107.1"/>
</dbReference>
<dbReference type="AlphaFoldDB" id="A0ABD4T8B4"/>
<proteinExistence type="inferred from homology"/>
<comment type="similarity">
    <text evidence="1">Belongs to the ycf20 family.</text>
</comment>
<dbReference type="InterPro" id="IPR007572">
    <property type="entry name" value="Uncharacterised_Ycf20"/>
</dbReference>
<evidence type="ECO:0000313" key="4">
    <source>
        <dbReference type="Proteomes" id="UP000031561"/>
    </source>
</evidence>
<feature type="transmembrane region" description="Helical" evidence="2">
    <location>
        <begin position="54"/>
        <end position="74"/>
    </location>
</feature>
<keyword evidence="4" id="KW-1185">Reference proteome</keyword>
<dbReference type="PANTHER" id="PTHR33787">
    <property type="match status" value="1"/>
</dbReference>
<accession>A0ABD4T8B4</accession>
<keyword evidence="2" id="KW-1133">Transmembrane helix</keyword>
<evidence type="ECO:0000256" key="1">
    <source>
        <dbReference type="ARBA" id="ARBA00009846"/>
    </source>
</evidence>
<dbReference type="PANTHER" id="PTHR33787:SF5">
    <property type="entry name" value="YCF20-LIKE PROTEIN"/>
    <property type="match status" value="1"/>
</dbReference>
<dbReference type="Proteomes" id="UP000031561">
    <property type="component" value="Unassembled WGS sequence"/>
</dbReference>
<dbReference type="Pfam" id="PF04483">
    <property type="entry name" value="DUF565"/>
    <property type="match status" value="1"/>
</dbReference>
<keyword evidence="2" id="KW-0812">Transmembrane</keyword>
<keyword evidence="2" id="KW-0472">Membrane</keyword>
<organism evidence="3 4">
    <name type="scientific">Lyngbya confervoides BDU141951</name>
    <dbReference type="NCBI Taxonomy" id="1574623"/>
    <lineage>
        <taxon>Bacteria</taxon>
        <taxon>Bacillati</taxon>
        <taxon>Cyanobacteriota</taxon>
        <taxon>Cyanophyceae</taxon>
        <taxon>Oscillatoriophycideae</taxon>
        <taxon>Oscillatoriales</taxon>
        <taxon>Microcoleaceae</taxon>
        <taxon>Lyngbya</taxon>
    </lineage>
</organism>
<dbReference type="EMBL" id="JTHE03000107">
    <property type="protein sequence ID" value="MCM1984963.1"/>
    <property type="molecule type" value="Genomic_DNA"/>
</dbReference>
<evidence type="ECO:0000256" key="2">
    <source>
        <dbReference type="SAM" id="Phobius"/>
    </source>
</evidence>
<comment type="caution">
    <text evidence="3">The sequence shown here is derived from an EMBL/GenBank/DDBJ whole genome shotgun (WGS) entry which is preliminary data.</text>
</comment>